<dbReference type="AlphaFoldDB" id="A0A089WZQ8"/>
<dbReference type="GO" id="GO:0004833">
    <property type="term" value="F:L-tryptophan 2,3-dioxygenase activity"/>
    <property type="evidence" value="ECO:0007669"/>
    <property type="project" value="InterPro"/>
</dbReference>
<protein>
    <recommendedName>
        <fullName evidence="3">Tryptophan 2,3-dioxygenase</fullName>
    </recommendedName>
</protein>
<dbReference type="GO" id="GO:0019441">
    <property type="term" value="P:L-tryptophan catabolic process to kynurenine"/>
    <property type="evidence" value="ECO:0007669"/>
    <property type="project" value="InterPro"/>
</dbReference>
<gene>
    <name evidence="1" type="ORF">SGLAU_04480</name>
</gene>
<dbReference type="SUPFAM" id="SSF140959">
    <property type="entry name" value="Indolic compounds 2,3-dioxygenase-like"/>
    <property type="match status" value="1"/>
</dbReference>
<dbReference type="InterPro" id="IPR004981">
    <property type="entry name" value="Trp_2_3_dOase"/>
</dbReference>
<proteinExistence type="predicted"/>
<dbReference type="PANTHER" id="PTHR10138:SF0">
    <property type="entry name" value="TRYPTOPHAN 2,3-DIOXYGENASE"/>
    <property type="match status" value="1"/>
</dbReference>
<dbReference type="PANTHER" id="PTHR10138">
    <property type="entry name" value="TRYPTOPHAN 2,3-DIOXYGENASE"/>
    <property type="match status" value="1"/>
</dbReference>
<reference evidence="2" key="1">
    <citation type="journal article" date="2015" name="J. Biotechnol.">
        <title>Complete genome sequence of the actinobacterium Streptomyces glaucescens GLA.O (DSM 40922) consisting of a linear chromosome and one linear plasmid.</title>
        <authorList>
            <person name="Ortseifen V."/>
            <person name="Winkler A."/>
            <person name="Albersmeier A."/>
            <person name="Wendler S."/>
            <person name="Puhler A."/>
            <person name="Kalinowski J."/>
            <person name="Ruckert C."/>
        </authorList>
    </citation>
    <scope>NUCLEOTIDE SEQUENCE [LARGE SCALE GENOMIC DNA]</scope>
    <source>
        <strain evidence="2">DSM 40922 / GLA O</strain>
    </source>
</reference>
<accession>A0A089WZQ8</accession>
<dbReference type="KEGG" id="sgu:SGLAU_04480"/>
<dbReference type="Proteomes" id="UP000029482">
    <property type="component" value="Chromosome"/>
</dbReference>
<dbReference type="Gene3D" id="1.20.58.480">
    <property type="match status" value="2"/>
</dbReference>
<evidence type="ECO:0000313" key="1">
    <source>
        <dbReference type="EMBL" id="AIR96922.1"/>
    </source>
</evidence>
<evidence type="ECO:0000313" key="2">
    <source>
        <dbReference type="Proteomes" id="UP000029482"/>
    </source>
</evidence>
<keyword evidence="2" id="KW-1185">Reference proteome</keyword>
<organism evidence="1 2">
    <name type="scientific">Streptomyces glaucescens</name>
    <dbReference type="NCBI Taxonomy" id="1907"/>
    <lineage>
        <taxon>Bacteria</taxon>
        <taxon>Bacillati</taxon>
        <taxon>Actinomycetota</taxon>
        <taxon>Actinomycetes</taxon>
        <taxon>Kitasatosporales</taxon>
        <taxon>Streptomycetaceae</taxon>
        <taxon>Streptomyces</taxon>
    </lineage>
</organism>
<dbReference type="STRING" id="1907.SGLAU_04480"/>
<dbReference type="HOGENOM" id="CLU_063240_0_0_11"/>
<dbReference type="Pfam" id="PF03301">
    <property type="entry name" value="Trp_dioxygenase"/>
    <property type="match status" value="2"/>
</dbReference>
<dbReference type="InterPro" id="IPR037217">
    <property type="entry name" value="Trp/Indoleamine_2_3_dOase-like"/>
</dbReference>
<dbReference type="eggNOG" id="COG3483">
    <property type="taxonomic scope" value="Bacteria"/>
</dbReference>
<dbReference type="EMBL" id="CP009438">
    <property type="protein sequence ID" value="AIR96922.1"/>
    <property type="molecule type" value="Genomic_DNA"/>
</dbReference>
<sequence length="239" mass="26386">MTDDVTYQNYLELDTLLSLQKPRTADSADMKSIVLSEQFFIIAHQASELWLRQIIADLEAVIDAFTTTDDTSNAEWIVDLLQRSAKLIEVLHTQLTALDRLPLGDFAMFRQLLGTASGAQSEQFQRLARLVGNAQQDGPLYESFTAWVTRSGHTVSGLARRGIDAGVHYRIIEALLDLGNGYWRWQVGHVSMLTKIMGSHSGTGGTSGADYLLSRCSLPFGELRELRSQAHVGLSVATS</sequence>
<dbReference type="GO" id="GO:0046872">
    <property type="term" value="F:metal ion binding"/>
    <property type="evidence" value="ECO:0007669"/>
    <property type="project" value="InterPro"/>
</dbReference>
<dbReference type="GO" id="GO:0019442">
    <property type="term" value="P:L-tryptophan catabolic process to acetyl-CoA"/>
    <property type="evidence" value="ECO:0007669"/>
    <property type="project" value="TreeGrafter"/>
</dbReference>
<evidence type="ECO:0008006" key="3">
    <source>
        <dbReference type="Google" id="ProtNLM"/>
    </source>
</evidence>
<dbReference type="GO" id="GO:0020037">
    <property type="term" value="F:heme binding"/>
    <property type="evidence" value="ECO:0007669"/>
    <property type="project" value="InterPro"/>
</dbReference>
<name>A0A089WZQ8_STRGA</name>